<keyword evidence="12" id="KW-0752">Steroid biosynthesis</keyword>
<evidence type="ECO:0000256" key="13">
    <source>
        <dbReference type="ARBA" id="ARBA00023011"/>
    </source>
</evidence>
<evidence type="ECO:0000256" key="1">
    <source>
        <dbReference type="ARBA" id="ARBA00004514"/>
    </source>
</evidence>
<dbReference type="GO" id="GO:0005829">
    <property type="term" value="C:cytosol"/>
    <property type="evidence" value="ECO:0007669"/>
    <property type="project" value="UniProtKB-SubCell"/>
</dbReference>
<evidence type="ECO:0000256" key="5">
    <source>
        <dbReference type="ARBA" id="ARBA00022516"/>
    </source>
</evidence>
<dbReference type="GO" id="GO:0019287">
    <property type="term" value="P:isopentenyl diphosphate biosynthetic process, mevalonate pathway"/>
    <property type="evidence" value="ECO:0007669"/>
    <property type="project" value="TreeGrafter"/>
</dbReference>
<keyword evidence="10" id="KW-0152">Cholesterol biosynthesis</keyword>
<dbReference type="PANTHER" id="PTHR13101:SF1">
    <property type="entry name" value="PHOSPHOMEVALONATE KINASE"/>
    <property type="match status" value="1"/>
</dbReference>
<keyword evidence="4" id="KW-0963">Cytoplasm</keyword>
<dbReference type="GO" id="GO:0004631">
    <property type="term" value="F:phosphomevalonate kinase activity"/>
    <property type="evidence" value="ECO:0007669"/>
    <property type="project" value="UniProtKB-EC"/>
</dbReference>
<keyword evidence="14" id="KW-0443">Lipid metabolism</keyword>
<dbReference type="PIRSF" id="PIRSF036639">
    <property type="entry name" value="PMK_anim"/>
    <property type="match status" value="1"/>
</dbReference>
<keyword evidence="6" id="KW-0153">Cholesterol metabolism</keyword>
<sequence length="195" mass="22331">MAVDIPKAVIVFSGKRKSGKDFISDKLQDLIGKDNCGIMRLSGPLKSQYAKEHNLDIARLLDASEYKETYRADMIKWGETQRQKDPFYFCKLATRGSESHKPVWIISDARRRTDINYFLQNYTNVLATIRVVADDNIRIARGWVKTQGIDDAESECGLDDYEAWTFTIKNNSKQDVVHSSLNDIVNYVQKKLNTS</sequence>
<evidence type="ECO:0000256" key="6">
    <source>
        <dbReference type="ARBA" id="ARBA00022548"/>
    </source>
</evidence>
<name>A0A8S4NQE2_OWEFU</name>
<evidence type="ECO:0000256" key="17">
    <source>
        <dbReference type="ARBA" id="ARBA00034549"/>
    </source>
</evidence>
<comment type="subcellular location">
    <subcellularLocation>
        <location evidence="1">Cytoplasm</location>
        <location evidence="1">Cytosol</location>
    </subcellularLocation>
</comment>
<evidence type="ECO:0000256" key="9">
    <source>
        <dbReference type="ARBA" id="ARBA00022777"/>
    </source>
</evidence>
<proteinExistence type="predicted"/>
<keyword evidence="16" id="KW-0753">Steroid metabolism</keyword>
<evidence type="ECO:0000256" key="3">
    <source>
        <dbReference type="ARBA" id="ARBA00012958"/>
    </source>
</evidence>
<evidence type="ECO:0000256" key="11">
    <source>
        <dbReference type="ARBA" id="ARBA00022840"/>
    </source>
</evidence>
<evidence type="ECO:0000256" key="8">
    <source>
        <dbReference type="ARBA" id="ARBA00022741"/>
    </source>
</evidence>
<evidence type="ECO:0000256" key="4">
    <source>
        <dbReference type="ARBA" id="ARBA00022490"/>
    </source>
</evidence>
<keyword evidence="13" id="KW-0756">Sterol biosynthesis</keyword>
<reference evidence="19" key="1">
    <citation type="submission" date="2022-03" db="EMBL/GenBank/DDBJ databases">
        <authorList>
            <person name="Martin C."/>
        </authorList>
    </citation>
    <scope>NUCLEOTIDE SEQUENCE</scope>
</reference>
<evidence type="ECO:0000256" key="7">
    <source>
        <dbReference type="ARBA" id="ARBA00022679"/>
    </source>
</evidence>
<dbReference type="FunFam" id="3.40.50.300:FF:001026">
    <property type="entry name" value="Phosphomevalonate kinase"/>
    <property type="match status" value="1"/>
</dbReference>
<evidence type="ECO:0000256" key="10">
    <source>
        <dbReference type="ARBA" id="ARBA00022778"/>
    </source>
</evidence>
<dbReference type="EC" id="2.7.4.2" evidence="3"/>
<accession>A0A8S4NQE2</accession>
<dbReference type="GO" id="GO:0005524">
    <property type="term" value="F:ATP binding"/>
    <property type="evidence" value="ECO:0007669"/>
    <property type="project" value="UniProtKB-KW"/>
</dbReference>
<dbReference type="Proteomes" id="UP000749559">
    <property type="component" value="Unassembled WGS sequence"/>
</dbReference>
<evidence type="ECO:0000256" key="15">
    <source>
        <dbReference type="ARBA" id="ARBA00023166"/>
    </source>
</evidence>
<dbReference type="OrthoDB" id="2401875at2759"/>
<dbReference type="Gene3D" id="3.40.50.300">
    <property type="entry name" value="P-loop containing nucleotide triphosphate hydrolases"/>
    <property type="match status" value="1"/>
</dbReference>
<gene>
    <name evidence="19" type="ORF">OFUS_LOCUS9292</name>
</gene>
<keyword evidence="7" id="KW-0808">Transferase</keyword>
<protein>
    <recommendedName>
        <fullName evidence="17">Phosphomevalonate kinase</fullName>
        <ecNumber evidence="3">2.7.4.2</ecNumber>
    </recommendedName>
</protein>
<dbReference type="InterPro" id="IPR005919">
    <property type="entry name" value="Pmev_kin_anim"/>
</dbReference>
<dbReference type="EMBL" id="CAIIXF020000005">
    <property type="protein sequence ID" value="CAH1782893.1"/>
    <property type="molecule type" value="Genomic_DNA"/>
</dbReference>
<keyword evidence="9" id="KW-0418">Kinase</keyword>
<dbReference type="AlphaFoldDB" id="A0A8S4NQE2"/>
<keyword evidence="8 18" id="KW-0547">Nucleotide-binding</keyword>
<feature type="binding site" evidence="18">
    <location>
        <position position="170"/>
    </location>
    <ligand>
        <name>substrate</name>
    </ligand>
</feature>
<evidence type="ECO:0000256" key="14">
    <source>
        <dbReference type="ARBA" id="ARBA00023098"/>
    </source>
</evidence>
<evidence type="ECO:0000313" key="19">
    <source>
        <dbReference type="EMBL" id="CAH1782893.1"/>
    </source>
</evidence>
<organism evidence="19 20">
    <name type="scientific">Owenia fusiformis</name>
    <name type="common">Polychaete worm</name>
    <dbReference type="NCBI Taxonomy" id="6347"/>
    <lineage>
        <taxon>Eukaryota</taxon>
        <taxon>Metazoa</taxon>
        <taxon>Spiralia</taxon>
        <taxon>Lophotrochozoa</taxon>
        <taxon>Annelida</taxon>
        <taxon>Polychaeta</taxon>
        <taxon>Sedentaria</taxon>
        <taxon>Canalipalpata</taxon>
        <taxon>Sabellida</taxon>
        <taxon>Oweniida</taxon>
        <taxon>Oweniidae</taxon>
        <taxon>Owenia</taxon>
    </lineage>
</organism>
<dbReference type="NCBIfam" id="TIGR01223">
    <property type="entry name" value="Pmev_kin_anim"/>
    <property type="match status" value="1"/>
</dbReference>
<keyword evidence="20" id="KW-1185">Reference proteome</keyword>
<comment type="caution">
    <text evidence="19">The sequence shown here is derived from an EMBL/GenBank/DDBJ whole genome shotgun (WGS) entry which is preliminary data.</text>
</comment>
<comment type="pathway">
    <text evidence="2">Isoprenoid biosynthesis; isopentenyl diphosphate biosynthesis via mevalonate pathway; isopentenyl diphosphate from (R)-mevalonate: step 2/3.</text>
</comment>
<dbReference type="InterPro" id="IPR027417">
    <property type="entry name" value="P-loop_NTPase"/>
</dbReference>
<dbReference type="Pfam" id="PF04275">
    <property type="entry name" value="P-mevalo_kinase"/>
    <property type="match status" value="1"/>
</dbReference>
<dbReference type="PANTHER" id="PTHR13101">
    <property type="entry name" value="PHOSPHOMEVALONATE KINASE"/>
    <property type="match status" value="1"/>
</dbReference>
<evidence type="ECO:0000256" key="2">
    <source>
        <dbReference type="ARBA" id="ARBA00005017"/>
    </source>
</evidence>
<feature type="binding site" evidence="18">
    <location>
        <position position="141"/>
    </location>
    <ligand>
        <name>ATP</name>
        <dbReference type="ChEBI" id="CHEBI:30616"/>
    </ligand>
</feature>
<evidence type="ECO:0000256" key="18">
    <source>
        <dbReference type="PIRSR" id="PIRSR036639-1"/>
    </source>
</evidence>
<keyword evidence="5" id="KW-0444">Lipid biosynthesis</keyword>
<keyword evidence="15" id="KW-1207">Sterol metabolism</keyword>
<evidence type="ECO:0000256" key="12">
    <source>
        <dbReference type="ARBA" id="ARBA00022955"/>
    </source>
</evidence>
<dbReference type="GO" id="GO:0006695">
    <property type="term" value="P:cholesterol biosynthetic process"/>
    <property type="evidence" value="ECO:0007669"/>
    <property type="project" value="UniProtKB-KW"/>
</dbReference>
<evidence type="ECO:0000313" key="20">
    <source>
        <dbReference type="Proteomes" id="UP000749559"/>
    </source>
</evidence>
<feature type="binding site" evidence="18">
    <location>
        <begin position="15"/>
        <end position="21"/>
    </location>
    <ligand>
        <name>ATP</name>
        <dbReference type="ChEBI" id="CHEBI:30616"/>
    </ligand>
</feature>
<evidence type="ECO:0000256" key="16">
    <source>
        <dbReference type="ARBA" id="ARBA00023221"/>
    </source>
</evidence>
<keyword evidence="11 18" id="KW-0067">ATP-binding</keyword>